<gene>
    <name evidence="2" type="ORF">PHSY_000075</name>
</gene>
<dbReference type="Gene3D" id="3.60.110.10">
    <property type="entry name" value="Carbon-nitrogen hydrolase"/>
    <property type="match status" value="1"/>
</dbReference>
<dbReference type="GeneID" id="24105387"/>
<dbReference type="PROSITE" id="PS50263">
    <property type="entry name" value="CN_HYDROLASE"/>
    <property type="match status" value="1"/>
</dbReference>
<dbReference type="Proteomes" id="UP000014071">
    <property type="component" value="Unassembled WGS sequence"/>
</dbReference>
<dbReference type="eggNOG" id="KOG0806">
    <property type="taxonomic scope" value="Eukaryota"/>
</dbReference>
<dbReference type="OrthoDB" id="201515at2759"/>
<sequence>MTTTAAAQRSERRRIACIQFDSKHADVAGNIETVLSLVNELIPKNDSESIDLVVLPELALTGYVFKDRDEIDPHLEDPCNFVPPAIPSPAQSASTFDAVCKASSASSQQPSLMLAAHLAQRLRCHVVIGFPELGSRQLSRDFAGVTTGPIDPPFDARPEDVQSSEARIESGADSDGQDCAFNSAALLTPDGSIKHIFRKHFLFETDEVWASEGSGFEAINLPGLGNVCVAICMDLNPFRFRTAFESCELASFCVEKEIDLLIMPMAWLLPNDEKDKLSEHDSSKPAPSLSTINYWAMRCLPFFDPEHPAARSSASSIQQRRVVYLVANNRTGTESDSTFAGSSCVLEMKSRQRPLLIDSLGASEQACLAATLPALETV</sequence>
<dbReference type="HOGENOM" id="CLU_009854_1_0_1"/>
<evidence type="ECO:0000259" key="1">
    <source>
        <dbReference type="PROSITE" id="PS50263"/>
    </source>
</evidence>
<keyword evidence="2" id="KW-0378">Hydrolase</keyword>
<evidence type="ECO:0000313" key="3">
    <source>
        <dbReference type="Proteomes" id="UP000014071"/>
    </source>
</evidence>
<dbReference type="Pfam" id="PF00795">
    <property type="entry name" value="CN_hydrolase"/>
    <property type="match status" value="1"/>
</dbReference>
<dbReference type="STRING" id="1305764.R9NVR8"/>
<dbReference type="GO" id="GO:0070773">
    <property type="term" value="F:protein-N-terminal glutamine amidohydrolase activity"/>
    <property type="evidence" value="ECO:0007669"/>
    <property type="project" value="InterPro"/>
</dbReference>
<dbReference type="RefSeq" id="XP_012186108.1">
    <property type="nucleotide sequence ID" value="XM_012330718.1"/>
</dbReference>
<dbReference type="SUPFAM" id="SSF56317">
    <property type="entry name" value="Carbon-nitrogen hydrolase"/>
    <property type="match status" value="1"/>
</dbReference>
<feature type="domain" description="CN hydrolase" evidence="1">
    <location>
        <begin position="13"/>
        <end position="374"/>
    </location>
</feature>
<protein>
    <submittedName>
        <fullName evidence="2">Protein N-terminal asparagine amidohydrolase</fullName>
    </submittedName>
</protein>
<dbReference type="EMBL" id="DF238766">
    <property type="protein sequence ID" value="GAC92521.1"/>
    <property type="molecule type" value="Genomic_DNA"/>
</dbReference>
<dbReference type="InterPro" id="IPR003010">
    <property type="entry name" value="C-N_Hydrolase"/>
</dbReference>
<dbReference type="GO" id="GO:0008418">
    <property type="term" value="F:protein-N-terminal asparagine amidohydrolase activity"/>
    <property type="evidence" value="ECO:0007669"/>
    <property type="project" value="InterPro"/>
</dbReference>
<dbReference type="AlphaFoldDB" id="R9NVR8"/>
<keyword evidence="3" id="KW-1185">Reference proteome</keyword>
<dbReference type="GO" id="GO:0030163">
    <property type="term" value="P:protein catabolic process"/>
    <property type="evidence" value="ECO:0007669"/>
    <property type="project" value="TreeGrafter"/>
</dbReference>
<name>R9NVR8_PSEHS</name>
<dbReference type="PANTHER" id="PTHR11750">
    <property type="entry name" value="PROTEIN N-TERMINAL AMIDASE"/>
    <property type="match status" value="1"/>
</dbReference>
<reference evidence="3" key="1">
    <citation type="journal article" date="2013" name="Genome Announc.">
        <title>Draft genome sequence of the basidiomycetous yeast-like fungus Pseudozyma hubeiensis SY62, which produces an abundant amount of the biosurfactant mannosylerythritol lipids.</title>
        <authorList>
            <person name="Konishi M."/>
            <person name="Hatada Y."/>
            <person name="Horiuchi J."/>
        </authorList>
    </citation>
    <scope>NUCLEOTIDE SEQUENCE [LARGE SCALE GENOMIC DNA]</scope>
    <source>
        <strain evidence="3">SY62</strain>
    </source>
</reference>
<dbReference type="InterPro" id="IPR036526">
    <property type="entry name" value="C-N_Hydrolase_sf"/>
</dbReference>
<proteinExistence type="predicted"/>
<dbReference type="InterPro" id="IPR039703">
    <property type="entry name" value="Nta1"/>
</dbReference>
<dbReference type="PANTHER" id="PTHR11750:SF26">
    <property type="entry name" value="PROTEIN N-TERMINAL AMIDASE"/>
    <property type="match status" value="1"/>
</dbReference>
<organism evidence="2 3">
    <name type="scientific">Pseudozyma hubeiensis (strain SY62)</name>
    <name type="common">Yeast</name>
    <dbReference type="NCBI Taxonomy" id="1305764"/>
    <lineage>
        <taxon>Eukaryota</taxon>
        <taxon>Fungi</taxon>
        <taxon>Dikarya</taxon>
        <taxon>Basidiomycota</taxon>
        <taxon>Ustilaginomycotina</taxon>
        <taxon>Ustilaginomycetes</taxon>
        <taxon>Ustilaginales</taxon>
        <taxon>Ustilaginaceae</taxon>
        <taxon>Pseudozyma</taxon>
    </lineage>
</organism>
<accession>R9NVR8</accession>
<evidence type="ECO:0000313" key="2">
    <source>
        <dbReference type="EMBL" id="GAC92521.1"/>
    </source>
</evidence>